<proteinExistence type="predicted"/>
<evidence type="ECO:0000313" key="1">
    <source>
        <dbReference type="EMBL" id="VXD17820.1"/>
    </source>
</evidence>
<reference evidence="1" key="1">
    <citation type="submission" date="2019-10" db="EMBL/GenBank/DDBJ databases">
        <authorList>
            <consortium name="Genoscope - CEA"/>
            <person name="William W."/>
        </authorList>
    </citation>
    <scope>NUCLEOTIDE SEQUENCE [LARGE SCALE GENOMIC DNA]</scope>
    <source>
        <strain evidence="1">BBR_PRJEB10992</strain>
    </source>
</reference>
<sequence>MRALIAYAPYAPYVLVRALIAYAPYARTKNQQSTINNQ</sequence>
<organism evidence="1 2">
    <name type="scientific">Planktothrix serta PCC 8927</name>
    <dbReference type="NCBI Taxonomy" id="671068"/>
    <lineage>
        <taxon>Bacteria</taxon>
        <taxon>Bacillati</taxon>
        <taxon>Cyanobacteriota</taxon>
        <taxon>Cyanophyceae</taxon>
        <taxon>Oscillatoriophycideae</taxon>
        <taxon>Oscillatoriales</taxon>
        <taxon>Microcoleaceae</taxon>
        <taxon>Planktothrix</taxon>
    </lineage>
</organism>
<evidence type="ECO:0000313" key="2">
    <source>
        <dbReference type="Proteomes" id="UP000184550"/>
    </source>
</evidence>
<dbReference type="AlphaFoldDB" id="A0A7Z9BMD9"/>
<accession>A0A7Z9BMD9</accession>
<gene>
    <name evidence="1" type="ORF">PL8927_600126</name>
</gene>
<name>A0A7Z9BMD9_9CYAN</name>
<dbReference type="EMBL" id="CZCU02000136">
    <property type="protein sequence ID" value="VXD17820.1"/>
    <property type="molecule type" value="Genomic_DNA"/>
</dbReference>
<dbReference type="Proteomes" id="UP000184550">
    <property type="component" value="Unassembled WGS sequence"/>
</dbReference>
<comment type="caution">
    <text evidence="1">The sequence shown here is derived from an EMBL/GenBank/DDBJ whole genome shotgun (WGS) entry which is preliminary data.</text>
</comment>
<protein>
    <submittedName>
        <fullName evidence="1">Uncharacterized protein</fullName>
    </submittedName>
</protein>
<keyword evidence="2" id="KW-1185">Reference proteome</keyword>